<dbReference type="Pfam" id="PF12937">
    <property type="entry name" value="F-box-like"/>
    <property type="match status" value="1"/>
</dbReference>
<dbReference type="AlphaFoldDB" id="A0A1A9VXJ0"/>
<dbReference type="SMART" id="SM00367">
    <property type="entry name" value="LRR_CC"/>
    <property type="match status" value="9"/>
</dbReference>
<evidence type="ECO:0000313" key="5">
    <source>
        <dbReference type="Proteomes" id="UP000078200"/>
    </source>
</evidence>
<dbReference type="PANTHER" id="PTHR13318">
    <property type="entry name" value="PARTNER OF PAIRED, ISOFORM B-RELATED"/>
    <property type="match status" value="1"/>
</dbReference>
<evidence type="ECO:0000313" key="4">
    <source>
        <dbReference type="EnsemblMetazoa" id="GAUT050793-PA"/>
    </source>
</evidence>
<dbReference type="EnsemblMetazoa" id="GAUT050793-RA">
    <property type="protein sequence ID" value="GAUT050793-PA"/>
    <property type="gene ID" value="GAUT050793"/>
</dbReference>
<accession>A0A1A9VXJ0</accession>
<dbReference type="Pfam" id="PF25372">
    <property type="entry name" value="DUF7885"/>
    <property type="match status" value="2"/>
</dbReference>
<dbReference type="SUPFAM" id="SSF81383">
    <property type="entry name" value="F-box domain"/>
    <property type="match status" value="1"/>
</dbReference>
<feature type="domain" description="F-box/LRR-repeat protein 15-like leucin rich repeat" evidence="3">
    <location>
        <begin position="532"/>
        <end position="647"/>
    </location>
</feature>
<evidence type="ECO:0000259" key="3">
    <source>
        <dbReference type="Pfam" id="PF25372"/>
    </source>
</evidence>
<dbReference type="InterPro" id="IPR057207">
    <property type="entry name" value="FBXL15_LRR"/>
</dbReference>
<evidence type="ECO:0000256" key="1">
    <source>
        <dbReference type="ARBA" id="ARBA00022786"/>
    </source>
</evidence>
<dbReference type="InterPro" id="IPR006553">
    <property type="entry name" value="Leu-rich_rpt_Cys-con_subtyp"/>
</dbReference>
<dbReference type="InterPro" id="IPR001810">
    <property type="entry name" value="F-box_dom"/>
</dbReference>
<keyword evidence="5" id="KW-1185">Reference proteome</keyword>
<dbReference type="GO" id="GO:0019005">
    <property type="term" value="C:SCF ubiquitin ligase complex"/>
    <property type="evidence" value="ECO:0007669"/>
    <property type="project" value="TreeGrafter"/>
</dbReference>
<dbReference type="Gene3D" id="1.20.1280.50">
    <property type="match status" value="1"/>
</dbReference>
<dbReference type="PANTHER" id="PTHR13318:SF105">
    <property type="entry name" value="F-BOX_LRR-REPEAT PROTEIN 3"/>
    <property type="match status" value="1"/>
</dbReference>
<keyword evidence="1" id="KW-0833">Ubl conjugation pathway</keyword>
<dbReference type="STRING" id="7395.A0A1A9VXJ0"/>
<feature type="domain" description="F-box/LRR-repeat protein 15-like leucin rich repeat" evidence="3">
    <location>
        <begin position="253"/>
        <end position="443"/>
    </location>
</feature>
<dbReference type="InterPro" id="IPR036047">
    <property type="entry name" value="F-box-like_dom_sf"/>
</dbReference>
<dbReference type="GO" id="GO:0031146">
    <property type="term" value="P:SCF-dependent proteasomal ubiquitin-dependent protein catabolic process"/>
    <property type="evidence" value="ECO:0007669"/>
    <property type="project" value="TreeGrafter"/>
</dbReference>
<evidence type="ECO:0000259" key="2">
    <source>
        <dbReference type="Pfam" id="PF12937"/>
    </source>
</evidence>
<dbReference type="SUPFAM" id="SSF52047">
    <property type="entry name" value="RNI-like"/>
    <property type="match status" value="3"/>
</dbReference>
<proteinExistence type="predicted"/>
<name>A0A1A9VXJ0_GLOAU</name>
<dbReference type="Gene3D" id="3.80.10.10">
    <property type="entry name" value="Ribonuclease Inhibitor"/>
    <property type="match status" value="4"/>
</dbReference>
<dbReference type="InterPro" id="IPR032675">
    <property type="entry name" value="LRR_dom_sf"/>
</dbReference>
<organism evidence="4 5">
    <name type="scientific">Glossina austeni</name>
    <name type="common">Savannah tsetse fly</name>
    <dbReference type="NCBI Taxonomy" id="7395"/>
    <lineage>
        <taxon>Eukaryota</taxon>
        <taxon>Metazoa</taxon>
        <taxon>Ecdysozoa</taxon>
        <taxon>Arthropoda</taxon>
        <taxon>Hexapoda</taxon>
        <taxon>Insecta</taxon>
        <taxon>Pterygota</taxon>
        <taxon>Neoptera</taxon>
        <taxon>Endopterygota</taxon>
        <taxon>Diptera</taxon>
        <taxon>Brachycera</taxon>
        <taxon>Muscomorpha</taxon>
        <taxon>Hippoboscoidea</taxon>
        <taxon>Glossinidae</taxon>
        <taxon>Glossina</taxon>
    </lineage>
</organism>
<protein>
    <submittedName>
        <fullName evidence="4">F-box domain-containing protein</fullName>
    </submittedName>
</protein>
<sequence length="685" mass="77275">MESIANEEQVVINYWSPDYGNLPVEIIEHIFGYLHHSDRQAAGATCSNWRDALFIGEFKRRNQVHFAKVCLSDRLPPAKYLLKCQRLYRNYYLDEVTFGQIQELTALIGQSAAEITFDNVEIGDKQFYAFMRLLTHLESLTITRCSSLFMSGAFLDGVDDLGNSIASIRRLSLQQNQYLSDAIFLRLTSLIKSLESLNMSGCHIAYHNAIQRRFYPNENTHANESILTFKFITKIILNHRKHFRELDLSHTMISGPALESLGSHENVEGVELHSLKLTSCRQLNTTSMMAFIQTQPSLVVLDLADTLCMNNDCLAAVVENIPKLTSLNIAGCTAINNEGATLLGNLKCLKYLNISRCDGITTEGLKQGIARALNSHLRCLQMSHLKVCEEGIKCIAFNCPELRVLNVGHCVNGVTDVSVQCIVQHLIWLRELSLENCFWVSDAALTGINLAKLDLKASHTRSLDNFNPLITNSLRERETLNTSLQSMKISLRSKAEEEIVRDANRKRALFAAYELNSVNNVDGFCIQQLKGLCSLNMKGCNKITDVTLKYGLKFNELKRLFLSSCQQITSIGMESLVVNCPAIEELDLSECYNINDKTIQLITAKLGRLRALHISGCSQLTDHSLDAILVNCKSLNTLSVHRCRRIYADIEDRLTELSTLRNLNMDNANSMENPELFRLKRRLDY</sequence>
<dbReference type="Proteomes" id="UP000078200">
    <property type="component" value="Unassembled WGS sequence"/>
</dbReference>
<dbReference type="VEuPathDB" id="VectorBase:GAUT050793"/>
<reference evidence="4" key="1">
    <citation type="submission" date="2020-05" db="UniProtKB">
        <authorList>
            <consortium name="EnsemblMetazoa"/>
        </authorList>
    </citation>
    <scope>IDENTIFICATION</scope>
    <source>
        <strain evidence="4">TTRI</strain>
    </source>
</reference>
<feature type="domain" description="F-box" evidence="2">
    <location>
        <begin position="21"/>
        <end position="54"/>
    </location>
</feature>